<comment type="caution">
    <text evidence="3">The sequence shown here is derived from an EMBL/GenBank/DDBJ whole genome shotgun (WGS) entry which is preliminary data.</text>
</comment>
<evidence type="ECO:0000313" key="3">
    <source>
        <dbReference type="EMBL" id="MBB4748771.1"/>
    </source>
</evidence>
<keyword evidence="5" id="KW-1185">Reference proteome</keyword>
<evidence type="ECO:0000256" key="1">
    <source>
        <dbReference type="SAM" id="MobiDB-lite"/>
    </source>
</evidence>
<feature type="region of interest" description="Disordered" evidence="1">
    <location>
        <begin position="1"/>
        <end position="61"/>
    </location>
</feature>
<reference evidence="2 5" key="2">
    <citation type="submission" date="2021-01" db="EMBL/GenBank/DDBJ databases">
        <title>Whole genome shotgun sequence of Actinoplanes lobatus NBRC 12513.</title>
        <authorList>
            <person name="Komaki H."/>
            <person name="Tamura T."/>
        </authorList>
    </citation>
    <scope>NUCLEOTIDE SEQUENCE [LARGE SCALE GENOMIC DNA]</scope>
    <source>
        <strain evidence="2 5">NBRC 12513</strain>
    </source>
</reference>
<dbReference type="Proteomes" id="UP000631312">
    <property type="component" value="Unassembled WGS sequence"/>
</dbReference>
<organism evidence="3 4">
    <name type="scientific">Actinoplanes lobatus</name>
    <dbReference type="NCBI Taxonomy" id="113568"/>
    <lineage>
        <taxon>Bacteria</taxon>
        <taxon>Bacillati</taxon>
        <taxon>Actinomycetota</taxon>
        <taxon>Actinomycetes</taxon>
        <taxon>Micromonosporales</taxon>
        <taxon>Micromonosporaceae</taxon>
        <taxon>Actinoplanes</taxon>
    </lineage>
</organism>
<name>A0A7W7MFZ4_9ACTN</name>
<reference evidence="3 4" key="1">
    <citation type="submission" date="2020-08" db="EMBL/GenBank/DDBJ databases">
        <title>Sequencing the genomes of 1000 actinobacteria strains.</title>
        <authorList>
            <person name="Klenk H.-P."/>
        </authorList>
    </citation>
    <scope>NUCLEOTIDE SEQUENCE [LARGE SCALE GENOMIC DNA]</scope>
    <source>
        <strain evidence="3 4">DSM 43150</strain>
    </source>
</reference>
<dbReference type="Proteomes" id="UP000590511">
    <property type="component" value="Unassembled WGS sequence"/>
</dbReference>
<dbReference type="EMBL" id="JACHNC010000001">
    <property type="protein sequence ID" value="MBB4748771.1"/>
    <property type="molecule type" value="Genomic_DNA"/>
</dbReference>
<proteinExistence type="predicted"/>
<evidence type="ECO:0000313" key="4">
    <source>
        <dbReference type="Proteomes" id="UP000590511"/>
    </source>
</evidence>
<protein>
    <submittedName>
        <fullName evidence="3">Uncharacterized protein</fullName>
    </submittedName>
</protein>
<dbReference type="RefSeq" id="WP_188121195.1">
    <property type="nucleotide sequence ID" value="NZ_BOMP01000005.1"/>
</dbReference>
<dbReference type="AlphaFoldDB" id="A0A7W7MFZ4"/>
<dbReference type="EMBL" id="BOMP01000005">
    <property type="protein sequence ID" value="GIE37322.1"/>
    <property type="molecule type" value="Genomic_DNA"/>
</dbReference>
<evidence type="ECO:0000313" key="5">
    <source>
        <dbReference type="Proteomes" id="UP000631312"/>
    </source>
</evidence>
<evidence type="ECO:0000313" key="2">
    <source>
        <dbReference type="EMBL" id="GIE37322.1"/>
    </source>
</evidence>
<gene>
    <name evidence="2" type="ORF">Alo02nite_02200</name>
    <name evidence="3" type="ORF">BJ964_002932</name>
</gene>
<accession>A0A7W7MFZ4</accession>
<sequence length="61" mass="6576">MLGFDEAAARTGDEPEPAGFVADVDEPVMPVPEFPTFHHTPTLPHQSPGNGFESGRDSRAR</sequence>